<proteinExistence type="predicted"/>
<sequence length="241" mass="27387">MHTIKKLKMKNIIATIIFLFITTGLLAQQDIISKVSNKYYRTNGLTDVRKIDSITDKIADEFFDPKYNKLMDNSIERISDKMSYHEIMYSVAVPLEGESLRSSWGTSVRYFGLLKISWSNQPVPAKSIEELTGYTIDYIFALDNREDLVVEYVKNSELDGSFIYNPKDNLISFNILSKTKPERLRGTIIINLPIEERSKFARDFIESTKFDNGQETRTFNEATSSSGGSTRTTGGRTRGGG</sequence>
<dbReference type="STRING" id="1324352.OK18_00330"/>
<organism evidence="2 3">
    <name type="scientific">Chryseobacterium gallinarum</name>
    <dbReference type="NCBI Taxonomy" id="1324352"/>
    <lineage>
        <taxon>Bacteria</taxon>
        <taxon>Pseudomonadati</taxon>
        <taxon>Bacteroidota</taxon>
        <taxon>Flavobacteriia</taxon>
        <taxon>Flavobacteriales</taxon>
        <taxon>Weeksellaceae</taxon>
        <taxon>Chryseobacterium group</taxon>
        <taxon>Chryseobacterium</taxon>
    </lineage>
</organism>
<dbReference type="EMBL" id="CP009928">
    <property type="protein sequence ID" value="AKK71289.1"/>
    <property type="molecule type" value="Genomic_DNA"/>
</dbReference>
<dbReference type="KEGG" id="cgn:OK18_00330"/>
<evidence type="ECO:0000313" key="2">
    <source>
        <dbReference type="EMBL" id="AKK71289.1"/>
    </source>
</evidence>
<dbReference type="PATRIC" id="fig|1324352.5.peg.71"/>
<evidence type="ECO:0000256" key="1">
    <source>
        <dbReference type="SAM" id="MobiDB-lite"/>
    </source>
</evidence>
<evidence type="ECO:0000313" key="3">
    <source>
        <dbReference type="Proteomes" id="UP000035213"/>
    </source>
</evidence>
<dbReference type="AlphaFoldDB" id="A0A0G3LXD7"/>
<reference evidence="2 3" key="1">
    <citation type="submission" date="2014-11" db="EMBL/GenBank/DDBJ databases">
        <authorList>
            <person name="Park G.-S."/>
            <person name="Hong S.-J."/>
            <person name="Jung B.K."/>
            <person name="Khan A.R."/>
            <person name="Kwak Y."/>
            <person name="Shin J.-H."/>
        </authorList>
    </citation>
    <scope>NUCLEOTIDE SEQUENCE [LARGE SCALE GENOMIC DNA]</scope>
    <source>
        <strain evidence="2 3">DSM 27622</strain>
    </source>
</reference>
<feature type="region of interest" description="Disordered" evidence="1">
    <location>
        <begin position="215"/>
        <end position="241"/>
    </location>
</feature>
<protein>
    <submittedName>
        <fullName evidence="2">Uncharacterized protein</fullName>
    </submittedName>
</protein>
<dbReference type="Proteomes" id="UP000035213">
    <property type="component" value="Chromosome"/>
</dbReference>
<gene>
    <name evidence="2" type="ORF">OK18_00330</name>
</gene>
<feature type="compositionally biased region" description="Low complexity" evidence="1">
    <location>
        <begin position="223"/>
        <end position="235"/>
    </location>
</feature>
<accession>A0A0G3LXD7</accession>
<name>A0A0G3LXD7_CHRGL</name>